<accession>B4HVT5</accession>
<dbReference type="AlphaFoldDB" id="B4HVT5"/>
<dbReference type="Proteomes" id="UP000001292">
    <property type="component" value="Unassembled WGS sequence"/>
</dbReference>
<feature type="region of interest" description="Disordered" evidence="1">
    <location>
        <begin position="48"/>
        <end position="122"/>
    </location>
</feature>
<evidence type="ECO:0000313" key="3">
    <source>
        <dbReference type="Proteomes" id="UP000001292"/>
    </source>
</evidence>
<name>B4HVT5_DROSE</name>
<gene>
    <name evidence="2" type="primary">Dsec\GM14414</name>
    <name evidence="2" type="ORF">Dsec_GM14414</name>
</gene>
<reference evidence="2 3" key="1">
    <citation type="journal article" date="2007" name="Nature">
        <title>Evolution of genes and genomes on the Drosophila phylogeny.</title>
        <authorList>
            <consortium name="Drosophila 12 Genomes Consortium"/>
            <person name="Clark A.G."/>
            <person name="Eisen M.B."/>
            <person name="Smith D.R."/>
            <person name="Bergman C.M."/>
            <person name="Oliver B."/>
            <person name="Markow T.A."/>
            <person name="Kaufman T.C."/>
            <person name="Kellis M."/>
            <person name="Gelbart W."/>
            <person name="Iyer V.N."/>
            <person name="Pollard D.A."/>
            <person name="Sackton T.B."/>
            <person name="Larracuente A.M."/>
            <person name="Singh N.D."/>
            <person name="Abad J.P."/>
            <person name="Abt D.N."/>
            <person name="Adryan B."/>
            <person name="Aguade M."/>
            <person name="Akashi H."/>
            <person name="Anderson W.W."/>
            <person name="Aquadro C.F."/>
            <person name="Ardell D.H."/>
            <person name="Arguello R."/>
            <person name="Artieri C.G."/>
            <person name="Barbash D.A."/>
            <person name="Barker D."/>
            <person name="Barsanti P."/>
            <person name="Batterham P."/>
            <person name="Batzoglou S."/>
            <person name="Begun D."/>
            <person name="Bhutkar A."/>
            <person name="Blanco E."/>
            <person name="Bosak S.A."/>
            <person name="Bradley R.K."/>
            <person name="Brand A.D."/>
            <person name="Brent M.R."/>
            <person name="Brooks A.N."/>
            <person name="Brown R.H."/>
            <person name="Butlin R.K."/>
            <person name="Caggese C."/>
            <person name="Calvi B.R."/>
            <person name="Bernardo de Carvalho A."/>
            <person name="Caspi A."/>
            <person name="Castrezana S."/>
            <person name="Celniker S.E."/>
            <person name="Chang J.L."/>
            <person name="Chapple C."/>
            <person name="Chatterji S."/>
            <person name="Chinwalla A."/>
            <person name="Civetta A."/>
            <person name="Clifton S.W."/>
            <person name="Comeron J.M."/>
            <person name="Costello J.C."/>
            <person name="Coyne J.A."/>
            <person name="Daub J."/>
            <person name="David R.G."/>
            <person name="Delcher A.L."/>
            <person name="Delehaunty K."/>
            <person name="Do C.B."/>
            <person name="Ebling H."/>
            <person name="Edwards K."/>
            <person name="Eickbush T."/>
            <person name="Evans J.D."/>
            <person name="Filipski A."/>
            <person name="Findeiss S."/>
            <person name="Freyhult E."/>
            <person name="Fulton L."/>
            <person name="Fulton R."/>
            <person name="Garcia A.C."/>
            <person name="Gardiner A."/>
            <person name="Garfield D.A."/>
            <person name="Garvin B.E."/>
            <person name="Gibson G."/>
            <person name="Gilbert D."/>
            <person name="Gnerre S."/>
            <person name="Godfrey J."/>
            <person name="Good R."/>
            <person name="Gotea V."/>
            <person name="Gravely B."/>
            <person name="Greenberg A.J."/>
            <person name="Griffiths-Jones S."/>
            <person name="Gross S."/>
            <person name="Guigo R."/>
            <person name="Gustafson E.A."/>
            <person name="Haerty W."/>
            <person name="Hahn M.W."/>
            <person name="Halligan D.L."/>
            <person name="Halpern A.L."/>
            <person name="Halter G.M."/>
            <person name="Han M.V."/>
            <person name="Heger A."/>
            <person name="Hillier L."/>
            <person name="Hinrichs A.S."/>
            <person name="Holmes I."/>
            <person name="Hoskins R.A."/>
            <person name="Hubisz M.J."/>
            <person name="Hultmark D."/>
            <person name="Huntley M.A."/>
            <person name="Jaffe D.B."/>
            <person name="Jagadeeshan S."/>
            <person name="Jeck W.R."/>
            <person name="Johnson J."/>
            <person name="Jones C.D."/>
            <person name="Jordan W.C."/>
            <person name="Karpen G.H."/>
            <person name="Kataoka E."/>
            <person name="Keightley P.D."/>
            <person name="Kheradpour P."/>
            <person name="Kirkness E.F."/>
            <person name="Koerich L.B."/>
            <person name="Kristiansen K."/>
            <person name="Kudrna D."/>
            <person name="Kulathinal R.J."/>
            <person name="Kumar S."/>
            <person name="Kwok R."/>
            <person name="Lander E."/>
            <person name="Langley C.H."/>
            <person name="Lapoint R."/>
            <person name="Lazzaro B.P."/>
            <person name="Lee S.J."/>
            <person name="Levesque L."/>
            <person name="Li R."/>
            <person name="Lin C.F."/>
            <person name="Lin M.F."/>
            <person name="Lindblad-Toh K."/>
            <person name="Llopart A."/>
            <person name="Long M."/>
            <person name="Low L."/>
            <person name="Lozovsky E."/>
            <person name="Lu J."/>
            <person name="Luo M."/>
            <person name="Machado C.A."/>
            <person name="Makalowski W."/>
            <person name="Marzo M."/>
            <person name="Matsuda M."/>
            <person name="Matzkin L."/>
            <person name="McAllister B."/>
            <person name="McBride C.S."/>
            <person name="McKernan B."/>
            <person name="McKernan K."/>
            <person name="Mendez-Lago M."/>
            <person name="Minx P."/>
            <person name="Mollenhauer M.U."/>
            <person name="Montooth K."/>
            <person name="Mount S.M."/>
            <person name="Mu X."/>
            <person name="Myers E."/>
            <person name="Negre B."/>
            <person name="Newfeld S."/>
            <person name="Nielsen R."/>
            <person name="Noor M.A."/>
            <person name="O'Grady P."/>
            <person name="Pachter L."/>
            <person name="Papaceit M."/>
            <person name="Parisi M.J."/>
            <person name="Parisi M."/>
            <person name="Parts L."/>
            <person name="Pedersen J.S."/>
            <person name="Pesole G."/>
            <person name="Phillippy A.M."/>
            <person name="Ponting C.P."/>
            <person name="Pop M."/>
            <person name="Porcelli D."/>
            <person name="Powell J.R."/>
            <person name="Prohaska S."/>
            <person name="Pruitt K."/>
            <person name="Puig M."/>
            <person name="Quesneville H."/>
            <person name="Ram K.R."/>
            <person name="Rand D."/>
            <person name="Rasmussen M.D."/>
            <person name="Reed L.K."/>
            <person name="Reenan R."/>
            <person name="Reily A."/>
            <person name="Remington K.A."/>
            <person name="Rieger T.T."/>
            <person name="Ritchie M.G."/>
            <person name="Robin C."/>
            <person name="Rogers Y.H."/>
            <person name="Rohde C."/>
            <person name="Rozas J."/>
            <person name="Rubenfield M.J."/>
            <person name="Ruiz A."/>
            <person name="Russo S."/>
            <person name="Salzberg S.L."/>
            <person name="Sanchez-Gracia A."/>
            <person name="Saranga D.J."/>
            <person name="Sato H."/>
            <person name="Schaeffer S.W."/>
            <person name="Schatz M.C."/>
            <person name="Schlenke T."/>
            <person name="Schwartz R."/>
            <person name="Segarra C."/>
            <person name="Singh R.S."/>
            <person name="Sirot L."/>
            <person name="Sirota M."/>
            <person name="Sisneros N.B."/>
            <person name="Smith C.D."/>
            <person name="Smith T.F."/>
            <person name="Spieth J."/>
            <person name="Stage D.E."/>
            <person name="Stark A."/>
            <person name="Stephan W."/>
            <person name="Strausberg R.L."/>
            <person name="Strempel S."/>
            <person name="Sturgill D."/>
            <person name="Sutton G."/>
            <person name="Sutton G.G."/>
            <person name="Tao W."/>
            <person name="Teichmann S."/>
            <person name="Tobari Y.N."/>
            <person name="Tomimura Y."/>
            <person name="Tsolas J.M."/>
            <person name="Valente V.L."/>
            <person name="Venter E."/>
            <person name="Venter J.C."/>
            <person name="Vicario S."/>
            <person name="Vieira F.G."/>
            <person name="Vilella A.J."/>
            <person name="Villasante A."/>
            <person name="Walenz B."/>
            <person name="Wang J."/>
            <person name="Wasserman M."/>
            <person name="Watts T."/>
            <person name="Wilson D."/>
            <person name="Wilson R.K."/>
            <person name="Wing R.A."/>
            <person name="Wolfner M.F."/>
            <person name="Wong A."/>
            <person name="Wong G.K."/>
            <person name="Wu C.I."/>
            <person name="Wu G."/>
            <person name="Yamamoto D."/>
            <person name="Yang H.P."/>
            <person name="Yang S.P."/>
            <person name="Yorke J.A."/>
            <person name="Yoshida K."/>
            <person name="Zdobnov E."/>
            <person name="Zhang P."/>
            <person name="Zhang Y."/>
            <person name="Zimin A.V."/>
            <person name="Baldwin J."/>
            <person name="Abdouelleil A."/>
            <person name="Abdulkadir J."/>
            <person name="Abebe A."/>
            <person name="Abera B."/>
            <person name="Abreu J."/>
            <person name="Acer S.C."/>
            <person name="Aftuck L."/>
            <person name="Alexander A."/>
            <person name="An P."/>
            <person name="Anderson E."/>
            <person name="Anderson S."/>
            <person name="Arachi H."/>
            <person name="Azer M."/>
            <person name="Bachantsang P."/>
            <person name="Barry A."/>
            <person name="Bayul T."/>
            <person name="Berlin A."/>
            <person name="Bessette D."/>
            <person name="Bloom T."/>
            <person name="Blye J."/>
            <person name="Boguslavskiy L."/>
            <person name="Bonnet C."/>
            <person name="Boukhgalter B."/>
            <person name="Bourzgui I."/>
            <person name="Brown A."/>
            <person name="Cahill P."/>
            <person name="Channer S."/>
            <person name="Cheshatsang Y."/>
            <person name="Chuda L."/>
            <person name="Citroen M."/>
            <person name="Collymore A."/>
            <person name="Cooke P."/>
            <person name="Costello M."/>
            <person name="D'Aco K."/>
            <person name="Daza R."/>
            <person name="De Haan G."/>
            <person name="DeGray S."/>
            <person name="DeMaso C."/>
            <person name="Dhargay N."/>
            <person name="Dooley K."/>
            <person name="Dooley E."/>
            <person name="Doricent M."/>
            <person name="Dorje P."/>
            <person name="Dorjee K."/>
            <person name="Dupes A."/>
            <person name="Elong R."/>
            <person name="Falk J."/>
            <person name="Farina A."/>
            <person name="Faro S."/>
            <person name="Ferguson D."/>
            <person name="Fisher S."/>
            <person name="Foley C.D."/>
            <person name="Franke A."/>
            <person name="Friedrich D."/>
            <person name="Gadbois L."/>
            <person name="Gearin G."/>
            <person name="Gearin C.R."/>
            <person name="Giannoukos G."/>
            <person name="Goode T."/>
            <person name="Graham J."/>
            <person name="Grandbois E."/>
            <person name="Grewal S."/>
            <person name="Gyaltsen K."/>
            <person name="Hafez N."/>
            <person name="Hagos B."/>
            <person name="Hall J."/>
            <person name="Henson C."/>
            <person name="Hollinger A."/>
            <person name="Honan T."/>
            <person name="Huard M.D."/>
            <person name="Hughes L."/>
            <person name="Hurhula B."/>
            <person name="Husby M.E."/>
            <person name="Kamat A."/>
            <person name="Kanga B."/>
            <person name="Kashin S."/>
            <person name="Khazanovich D."/>
            <person name="Kisner P."/>
            <person name="Lance K."/>
            <person name="Lara M."/>
            <person name="Lee W."/>
            <person name="Lennon N."/>
            <person name="Letendre F."/>
            <person name="LeVine R."/>
            <person name="Lipovsky A."/>
            <person name="Liu X."/>
            <person name="Liu J."/>
            <person name="Liu S."/>
            <person name="Lokyitsang T."/>
            <person name="Lokyitsang Y."/>
            <person name="Lubonja R."/>
            <person name="Lui A."/>
            <person name="MacDonald P."/>
            <person name="Magnisalis V."/>
            <person name="Maru K."/>
            <person name="Matthews C."/>
            <person name="McCusker W."/>
            <person name="McDonough S."/>
            <person name="Mehta T."/>
            <person name="Meldrim J."/>
            <person name="Meneus L."/>
            <person name="Mihai O."/>
            <person name="Mihalev A."/>
            <person name="Mihova T."/>
            <person name="Mittelman R."/>
            <person name="Mlenga V."/>
            <person name="Montmayeur A."/>
            <person name="Mulrain L."/>
            <person name="Navidi A."/>
            <person name="Naylor J."/>
            <person name="Negash T."/>
            <person name="Nguyen T."/>
            <person name="Nguyen N."/>
            <person name="Nicol R."/>
            <person name="Norbu C."/>
            <person name="Norbu N."/>
            <person name="Novod N."/>
            <person name="O'Neill B."/>
            <person name="Osman S."/>
            <person name="Markiewicz E."/>
            <person name="Oyono O.L."/>
            <person name="Patti C."/>
            <person name="Phunkhang P."/>
            <person name="Pierre F."/>
            <person name="Priest M."/>
            <person name="Raghuraman S."/>
            <person name="Rege F."/>
            <person name="Reyes R."/>
            <person name="Rise C."/>
            <person name="Rogov P."/>
            <person name="Ross K."/>
            <person name="Ryan E."/>
            <person name="Settipalli S."/>
            <person name="Shea T."/>
            <person name="Sherpa N."/>
            <person name="Shi L."/>
            <person name="Shih D."/>
            <person name="Sparrow T."/>
            <person name="Spaulding J."/>
            <person name="Stalker J."/>
            <person name="Stange-Thomann N."/>
            <person name="Stavropoulos S."/>
            <person name="Stone C."/>
            <person name="Strader C."/>
            <person name="Tesfaye S."/>
            <person name="Thomson T."/>
            <person name="Thoulutsang Y."/>
            <person name="Thoulutsang D."/>
            <person name="Topham K."/>
            <person name="Topping I."/>
            <person name="Tsamla T."/>
            <person name="Vassiliev H."/>
            <person name="Vo A."/>
            <person name="Wangchuk T."/>
            <person name="Wangdi T."/>
            <person name="Weiand M."/>
            <person name="Wilkinson J."/>
            <person name="Wilson A."/>
            <person name="Yadav S."/>
            <person name="Young G."/>
            <person name="Yu Q."/>
            <person name="Zembek L."/>
            <person name="Zhong D."/>
            <person name="Zimmer A."/>
            <person name="Zwirko Z."/>
            <person name="Jaffe D.B."/>
            <person name="Alvarez P."/>
            <person name="Brockman W."/>
            <person name="Butler J."/>
            <person name="Chin C."/>
            <person name="Gnerre S."/>
            <person name="Grabherr M."/>
            <person name="Kleber M."/>
            <person name="Mauceli E."/>
            <person name="MacCallum I."/>
        </authorList>
    </citation>
    <scope>NUCLEOTIDE SEQUENCE [LARGE SCALE GENOMIC DNA]</scope>
    <source>
        <strain evidence="3">Rob3c / Tucson 14021-0248.25</strain>
    </source>
</reference>
<feature type="compositionally biased region" description="Basic and acidic residues" evidence="1">
    <location>
        <begin position="112"/>
        <end position="122"/>
    </location>
</feature>
<dbReference type="HOGENOM" id="CLU_2029114_0_0_1"/>
<keyword evidence="3" id="KW-1185">Reference proteome</keyword>
<dbReference type="EMBL" id="CH480817">
    <property type="protein sequence ID" value="EDW50050.1"/>
    <property type="molecule type" value="Genomic_DNA"/>
</dbReference>
<evidence type="ECO:0000256" key="1">
    <source>
        <dbReference type="SAM" id="MobiDB-lite"/>
    </source>
</evidence>
<proteinExistence type="predicted"/>
<feature type="compositionally biased region" description="Low complexity" evidence="1">
    <location>
        <begin position="54"/>
        <end position="71"/>
    </location>
</feature>
<organism evidence="3">
    <name type="scientific">Drosophila sechellia</name>
    <name type="common">Fruit fly</name>
    <dbReference type="NCBI Taxonomy" id="7238"/>
    <lineage>
        <taxon>Eukaryota</taxon>
        <taxon>Metazoa</taxon>
        <taxon>Ecdysozoa</taxon>
        <taxon>Arthropoda</taxon>
        <taxon>Hexapoda</taxon>
        <taxon>Insecta</taxon>
        <taxon>Pterygota</taxon>
        <taxon>Neoptera</taxon>
        <taxon>Endopterygota</taxon>
        <taxon>Diptera</taxon>
        <taxon>Brachycera</taxon>
        <taxon>Muscomorpha</taxon>
        <taxon>Ephydroidea</taxon>
        <taxon>Drosophilidae</taxon>
        <taxon>Drosophila</taxon>
        <taxon>Sophophora</taxon>
    </lineage>
</organism>
<sequence length="122" mass="13463">MSSDRGSVAGAVDRSCGFDWEPPAQKLTLDGFVYIWRKGEVAQRKAATAWNGMESASASASEHQSHSQNQNPKLIQNSTEEAGSKFRVGITDQRSADRTERPPTGTSKGSMFRRELRREAMT</sequence>
<feature type="compositionally biased region" description="Polar residues" evidence="1">
    <location>
        <begin position="72"/>
        <end position="81"/>
    </location>
</feature>
<protein>
    <submittedName>
        <fullName evidence="2">GM14414</fullName>
    </submittedName>
</protein>
<evidence type="ECO:0000313" key="2">
    <source>
        <dbReference type="EMBL" id="EDW50050.1"/>
    </source>
</evidence>
<feature type="region of interest" description="Disordered" evidence="1">
    <location>
        <begin position="1"/>
        <end position="23"/>
    </location>
</feature>